<evidence type="ECO:0000313" key="2">
    <source>
        <dbReference type="EMBL" id="BAD46013.1"/>
    </source>
</evidence>
<evidence type="ECO:0000256" key="1">
    <source>
        <dbReference type="SAM" id="MobiDB-lite"/>
    </source>
</evidence>
<name>Q652H7_ORYSJ</name>
<dbReference type="EMBL" id="AP005610">
    <property type="protein sequence ID" value="BAD46290.1"/>
    <property type="molecule type" value="Genomic_DNA"/>
</dbReference>
<dbReference type="AlphaFoldDB" id="Q652H7"/>
<sequence>MAFFTLLLLDGRAPSSVRSTQRQPPAAALDPAKDKRTRGRSGRRAASLGGRGRRLPAARAAIPGGRSRRIPAAAPDASSAAAAGGKLHGGTGCDG</sequence>
<dbReference type="Proteomes" id="UP000000763">
    <property type="component" value="Chromosome 6"/>
</dbReference>
<gene>
    <name evidence="3" type="ORF">OSJNBa0032M14.28</name>
    <name evidence="2" type="ORF">P0485A07.38</name>
</gene>
<feature type="region of interest" description="Disordered" evidence="1">
    <location>
        <begin position="13"/>
        <end position="95"/>
    </location>
</feature>
<dbReference type="EMBL" id="AP005192">
    <property type="protein sequence ID" value="BAD46013.1"/>
    <property type="molecule type" value="Genomic_DNA"/>
</dbReference>
<reference evidence="2" key="1">
    <citation type="submission" date="2002-05" db="EMBL/GenBank/DDBJ databases">
        <title>Oryza sativa nipponbare(GA3) genomic DNA, chromosome 6, PAC clone:P0485A07.</title>
        <authorList>
            <person name="Sasaki T."/>
            <person name="Matsumoto T."/>
            <person name="Katayose Y."/>
        </authorList>
    </citation>
    <scope>NUCLEOTIDE SEQUENCE</scope>
</reference>
<reference evidence="3" key="2">
    <citation type="submission" date="2002-08" db="EMBL/GenBank/DDBJ databases">
        <title>Oryza sativa nipponbare(GA3) genomic DNA, chromosome 6, BAC clone:OSJNBa0032M14.</title>
        <authorList>
            <person name="Sasaki T."/>
            <person name="Matsumoto T."/>
            <person name="Katayose Y."/>
        </authorList>
    </citation>
    <scope>NUCLEOTIDE SEQUENCE</scope>
</reference>
<feature type="compositionally biased region" description="Gly residues" evidence="1">
    <location>
        <begin position="86"/>
        <end position="95"/>
    </location>
</feature>
<reference evidence="4" key="4">
    <citation type="journal article" date="2008" name="Nucleic Acids Res.">
        <title>The rice annotation project database (RAP-DB): 2008 update.</title>
        <authorList>
            <consortium name="The rice annotation project (RAP)"/>
        </authorList>
    </citation>
    <scope>GENOME REANNOTATION</scope>
    <source>
        <strain evidence="4">cv. Nipponbare</strain>
    </source>
</reference>
<feature type="compositionally biased region" description="Low complexity" evidence="1">
    <location>
        <begin position="57"/>
        <end position="83"/>
    </location>
</feature>
<proteinExistence type="predicted"/>
<organism evidence="3 4">
    <name type="scientific">Oryza sativa subsp. japonica</name>
    <name type="common">Rice</name>
    <dbReference type="NCBI Taxonomy" id="39947"/>
    <lineage>
        <taxon>Eukaryota</taxon>
        <taxon>Viridiplantae</taxon>
        <taxon>Streptophyta</taxon>
        <taxon>Embryophyta</taxon>
        <taxon>Tracheophyta</taxon>
        <taxon>Spermatophyta</taxon>
        <taxon>Magnoliopsida</taxon>
        <taxon>Liliopsida</taxon>
        <taxon>Poales</taxon>
        <taxon>Poaceae</taxon>
        <taxon>BOP clade</taxon>
        <taxon>Oryzoideae</taxon>
        <taxon>Oryzeae</taxon>
        <taxon>Oryzinae</taxon>
        <taxon>Oryza</taxon>
        <taxon>Oryza sativa</taxon>
    </lineage>
</organism>
<reference evidence="4" key="3">
    <citation type="journal article" date="2005" name="Nature">
        <title>The map-based sequence of the rice genome.</title>
        <authorList>
            <consortium name="International rice genome sequencing project (IRGSP)"/>
            <person name="Matsumoto T."/>
            <person name="Wu J."/>
            <person name="Kanamori H."/>
            <person name="Katayose Y."/>
            <person name="Fujisawa M."/>
            <person name="Namiki N."/>
            <person name="Mizuno H."/>
            <person name="Yamamoto K."/>
            <person name="Antonio B.A."/>
            <person name="Baba T."/>
            <person name="Sakata K."/>
            <person name="Nagamura Y."/>
            <person name="Aoki H."/>
            <person name="Arikawa K."/>
            <person name="Arita K."/>
            <person name="Bito T."/>
            <person name="Chiden Y."/>
            <person name="Fujitsuka N."/>
            <person name="Fukunaka R."/>
            <person name="Hamada M."/>
            <person name="Harada C."/>
            <person name="Hayashi A."/>
            <person name="Hijishita S."/>
            <person name="Honda M."/>
            <person name="Hosokawa S."/>
            <person name="Ichikawa Y."/>
            <person name="Idonuma A."/>
            <person name="Iijima M."/>
            <person name="Ikeda M."/>
            <person name="Ikeno M."/>
            <person name="Ito K."/>
            <person name="Ito S."/>
            <person name="Ito T."/>
            <person name="Ito Y."/>
            <person name="Ito Y."/>
            <person name="Iwabuchi A."/>
            <person name="Kamiya K."/>
            <person name="Karasawa W."/>
            <person name="Kurita K."/>
            <person name="Katagiri S."/>
            <person name="Kikuta A."/>
            <person name="Kobayashi H."/>
            <person name="Kobayashi N."/>
            <person name="Machita K."/>
            <person name="Maehara T."/>
            <person name="Masukawa M."/>
            <person name="Mizubayashi T."/>
            <person name="Mukai Y."/>
            <person name="Nagasaki H."/>
            <person name="Nagata Y."/>
            <person name="Naito S."/>
            <person name="Nakashima M."/>
            <person name="Nakama Y."/>
            <person name="Nakamichi Y."/>
            <person name="Nakamura M."/>
            <person name="Meguro A."/>
            <person name="Negishi M."/>
            <person name="Ohta I."/>
            <person name="Ohta T."/>
            <person name="Okamoto M."/>
            <person name="Ono N."/>
            <person name="Saji S."/>
            <person name="Sakaguchi M."/>
            <person name="Sakai K."/>
            <person name="Shibata M."/>
            <person name="Shimokawa T."/>
            <person name="Song J."/>
            <person name="Takazaki Y."/>
            <person name="Terasawa K."/>
            <person name="Tsugane M."/>
            <person name="Tsuji K."/>
            <person name="Ueda S."/>
            <person name="Waki K."/>
            <person name="Yamagata H."/>
            <person name="Yamamoto M."/>
            <person name="Yamamoto S."/>
            <person name="Yamane H."/>
            <person name="Yoshiki S."/>
            <person name="Yoshihara R."/>
            <person name="Yukawa K."/>
            <person name="Zhong H."/>
            <person name="Yano M."/>
            <person name="Yuan Q."/>
            <person name="Ouyang S."/>
            <person name="Liu J."/>
            <person name="Jones K.M."/>
            <person name="Gansberger K."/>
            <person name="Moffat K."/>
            <person name="Hill J."/>
            <person name="Bera J."/>
            <person name="Fadrosh D."/>
            <person name="Jin S."/>
            <person name="Johri S."/>
            <person name="Kim M."/>
            <person name="Overton L."/>
            <person name="Reardon M."/>
            <person name="Tsitrin T."/>
            <person name="Vuong H."/>
            <person name="Weaver B."/>
            <person name="Ciecko A."/>
            <person name="Tallon L."/>
            <person name="Jackson J."/>
            <person name="Pai G."/>
            <person name="Aken S.V."/>
            <person name="Utterback T."/>
            <person name="Reidmuller S."/>
            <person name="Feldblyum T."/>
            <person name="Hsiao J."/>
            <person name="Zismann V."/>
            <person name="Iobst S."/>
            <person name="de Vazeille A.R."/>
            <person name="Buell C.R."/>
            <person name="Ying K."/>
            <person name="Li Y."/>
            <person name="Lu T."/>
            <person name="Huang Y."/>
            <person name="Zhao Q."/>
            <person name="Feng Q."/>
            <person name="Zhang L."/>
            <person name="Zhu J."/>
            <person name="Weng Q."/>
            <person name="Mu J."/>
            <person name="Lu Y."/>
            <person name="Fan D."/>
            <person name="Liu Y."/>
            <person name="Guan J."/>
            <person name="Zhang Y."/>
            <person name="Yu S."/>
            <person name="Liu X."/>
            <person name="Zhang Y."/>
            <person name="Hong G."/>
            <person name="Han B."/>
            <person name="Choisne N."/>
            <person name="Demange N."/>
            <person name="Orjeda G."/>
            <person name="Samain S."/>
            <person name="Cattolico L."/>
            <person name="Pelletier E."/>
            <person name="Couloux A."/>
            <person name="Segurens B."/>
            <person name="Wincker P."/>
            <person name="D'Hont A."/>
            <person name="Scarpelli C."/>
            <person name="Weissenbach J."/>
            <person name="Salanoubat M."/>
            <person name="Quetier F."/>
            <person name="Yu Y."/>
            <person name="Kim H.R."/>
            <person name="Rambo T."/>
            <person name="Currie J."/>
            <person name="Collura K."/>
            <person name="Luo M."/>
            <person name="Yang T."/>
            <person name="Ammiraju J.S.S."/>
            <person name="Engler F."/>
            <person name="Soderlund C."/>
            <person name="Wing R.A."/>
            <person name="Palmer L.E."/>
            <person name="de la Bastide M."/>
            <person name="Spiegel L."/>
            <person name="Nascimento L."/>
            <person name="Zutavern T."/>
            <person name="O'Shaughnessy A."/>
            <person name="Dike S."/>
            <person name="Dedhia N."/>
            <person name="Preston R."/>
            <person name="Balija V."/>
            <person name="McCombie W.R."/>
            <person name="Chow T."/>
            <person name="Chen H."/>
            <person name="Chung M."/>
            <person name="Chen C."/>
            <person name="Shaw J."/>
            <person name="Wu H."/>
            <person name="Hsiao K."/>
            <person name="Chao Y."/>
            <person name="Chu M."/>
            <person name="Cheng C."/>
            <person name="Hour A."/>
            <person name="Lee P."/>
            <person name="Lin S."/>
            <person name="Lin Y."/>
            <person name="Liou J."/>
            <person name="Liu S."/>
            <person name="Hsing Y."/>
            <person name="Raghuvanshi S."/>
            <person name="Mohanty A."/>
            <person name="Bharti A.K."/>
            <person name="Gaur A."/>
            <person name="Gupta V."/>
            <person name="Kumar D."/>
            <person name="Ravi V."/>
            <person name="Vij S."/>
            <person name="Kapur A."/>
            <person name="Khurana P."/>
            <person name="Khurana P."/>
            <person name="Khurana J.P."/>
            <person name="Tyagi A.K."/>
            <person name="Gaikwad K."/>
            <person name="Singh A."/>
            <person name="Dalal V."/>
            <person name="Srivastava S."/>
            <person name="Dixit A."/>
            <person name="Pal A.K."/>
            <person name="Ghazi I.A."/>
            <person name="Yadav M."/>
            <person name="Pandit A."/>
            <person name="Bhargava A."/>
            <person name="Sureshbabu K."/>
            <person name="Batra K."/>
            <person name="Sharma T.R."/>
            <person name="Mohapatra T."/>
            <person name="Singh N.K."/>
            <person name="Messing J."/>
            <person name="Nelson A.B."/>
            <person name="Fuks G."/>
            <person name="Kavchok S."/>
            <person name="Keizer G."/>
            <person name="Linton E."/>
            <person name="Llaca V."/>
            <person name="Song R."/>
            <person name="Tanyolac B."/>
            <person name="Young S."/>
            <person name="Ho-Il K."/>
            <person name="Hahn J.H."/>
            <person name="Sangsakoo G."/>
            <person name="Vanavichit A."/>
            <person name="de Mattos Luiz.A.T."/>
            <person name="Zimmer P.D."/>
            <person name="Malone G."/>
            <person name="Dellagostin O."/>
            <person name="de Oliveira A.C."/>
            <person name="Bevan M."/>
            <person name="Bancroft I."/>
            <person name="Minx P."/>
            <person name="Cordum H."/>
            <person name="Wilson R."/>
            <person name="Cheng Z."/>
            <person name="Jin W."/>
            <person name="Jiang J."/>
            <person name="Leong S.A."/>
            <person name="Iwama H."/>
            <person name="Gojobori T."/>
            <person name="Itoh T."/>
            <person name="Niimura Y."/>
            <person name="Fujii Y."/>
            <person name="Habara T."/>
            <person name="Sakai H."/>
            <person name="Sato Y."/>
            <person name="Wilson G."/>
            <person name="Kumar K."/>
            <person name="McCouch S."/>
            <person name="Juretic N."/>
            <person name="Hoen D."/>
            <person name="Wright S."/>
            <person name="Bruskiewich R."/>
            <person name="Bureau T."/>
            <person name="Miyao A."/>
            <person name="Hirochika H."/>
            <person name="Nishikawa T."/>
            <person name="Kadowaki K."/>
            <person name="Sugiura M."/>
            <person name="Burr B."/>
            <person name="Sasaki T."/>
        </authorList>
    </citation>
    <scope>NUCLEOTIDE SEQUENCE [LARGE SCALE GENOMIC DNA]</scope>
    <source>
        <strain evidence="4">cv. Nipponbare</strain>
    </source>
</reference>
<accession>Q652H7</accession>
<evidence type="ECO:0000313" key="3">
    <source>
        <dbReference type="EMBL" id="BAD46290.1"/>
    </source>
</evidence>
<protein>
    <submittedName>
        <fullName evidence="3">Uncharacterized protein</fullName>
    </submittedName>
</protein>
<evidence type="ECO:0000313" key="4">
    <source>
        <dbReference type="Proteomes" id="UP000000763"/>
    </source>
</evidence>